<keyword evidence="1" id="KW-0472">Membrane</keyword>
<name>F0YMJ6_AURAN</name>
<dbReference type="Proteomes" id="UP000002729">
    <property type="component" value="Unassembled WGS sequence"/>
</dbReference>
<keyword evidence="3" id="KW-1185">Reference proteome</keyword>
<evidence type="ECO:0000256" key="1">
    <source>
        <dbReference type="SAM" id="Phobius"/>
    </source>
</evidence>
<dbReference type="RefSeq" id="XP_009041669.1">
    <property type="nucleotide sequence ID" value="XM_009043421.1"/>
</dbReference>
<keyword evidence="1" id="KW-0812">Transmembrane</keyword>
<keyword evidence="1" id="KW-1133">Transmembrane helix</keyword>
<gene>
    <name evidence="2" type="ORF">AURANDRAFT_72686</name>
</gene>
<dbReference type="OrthoDB" id="10660691at2759"/>
<organism evidence="3">
    <name type="scientific">Aureococcus anophagefferens</name>
    <name type="common">Harmful bloom alga</name>
    <dbReference type="NCBI Taxonomy" id="44056"/>
    <lineage>
        <taxon>Eukaryota</taxon>
        <taxon>Sar</taxon>
        <taxon>Stramenopiles</taxon>
        <taxon>Ochrophyta</taxon>
        <taxon>Pelagophyceae</taxon>
        <taxon>Pelagomonadales</taxon>
        <taxon>Pelagomonadaceae</taxon>
        <taxon>Aureococcus</taxon>
    </lineage>
</organism>
<dbReference type="GeneID" id="20228827"/>
<dbReference type="AlphaFoldDB" id="F0YMJ6"/>
<dbReference type="KEGG" id="aaf:AURANDRAFT_72686"/>
<dbReference type="EMBL" id="GL833165">
    <property type="protein sequence ID" value="EGB03667.1"/>
    <property type="molecule type" value="Genomic_DNA"/>
</dbReference>
<proteinExistence type="predicted"/>
<dbReference type="InParanoid" id="F0YMJ6"/>
<sequence>MVHSKCPAHYVRPRAAIVHSHRGSCQTRLIAQYIAAHLVLGGYTEVDVGPWADELAAEVGEASHSTNLASMSIKELKRFIAERGVHCPAGSLERRELVEAAARCRGRRVVKKVPSLRVVRHHSSSDRDAKAETLSELDCRVMTSARDLRVAARSRCVETCALVVVVIDADDGAACGAWVREALGSRTGIASDAIPVVVLAAEVMTHESFASSFDDMALPLPRVPVTARGLEKPEPRELSGRPLVISGAACFVVGTRVSDGALVALTRGSLVVERLGLRGKLQSTRGVDRGRDSRGIDIWFEIEELDDSGWLDAERDSLVSKFYDLLTTSGIPMDYIPRVAMTTVTWGHLLVSGPLLAVEAAVDCRRRNAEQSLPFTGPRAALESCIDVRKLVANAMREARLALDSSAAKVRRAAVDKACIAERDGRARGSSNNTRRSSHARSHKWAPKLSTALRNSAALCGSYRGLEILLLLPGPLFSFLVATQVLGLPRDAVVSPAVNDLASTTAVSMASRNIDALIDACTHAKVPCPTLDALRAALADTRVRGERTQSATTIYGNAGRPKGAAEFATVLLRCILFAALITPAMVLAVELLVPTRGTQTRTLYAGATDL</sequence>
<evidence type="ECO:0000313" key="2">
    <source>
        <dbReference type="EMBL" id="EGB03667.1"/>
    </source>
</evidence>
<feature type="transmembrane region" description="Helical" evidence="1">
    <location>
        <begin position="570"/>
        <end position="593"/>
    </location>
</feature>
<evidence type="ECO:0000313" key="3">
    <source>
        <dbReference type="Proteomes" id="UP000002729"/>
    </source>
</evidence>
<protein>
    <submittedName>
        <fullName evidence="2">Expressed protein</fullName>
    </submittedName>
</protein>
<accession>F0YMJ6</accession>
<reference evidence="2 3" key="1">
    <citation type="journal article" date="2011" name="Proc. Natl. Acad. Sci. U.S.A.">
        <title>Niche of harmful alga Aureococcus anophagefferens revealed through ecogenomics.</title>
        <authorList>
            <person name="Gobler C.J."/>
            <person name="Berry D.L."/>
            <person name="Dyhrman S.T."/>
            <person name="Wilhelm S.W."/>
            <person name="Salamov A."/>
            <person name="Lobanov A.V."/>
            <person name="Zhang Y."/>
            <person name="Collier J.L."/>
            <person name="Wurch L.L."/>
            <person name="Kustka A.B."/>
            <person name="Dill B.D."/>
            <person name="Shah M."/>
            <person name="VerBerkmoes N.C."/>
            <person name="Kuo A."/>
            <person name="Terry A."/>
            <person name="Pangilinan J."/>
            <person name="Lindquist E.A."/>
            <person name="Lucas S."/>
            <person name="Paulsen I.T."/>
            <person name="Hattenrath-Lehmann T.K."/>
            <person name="Talmage S.C."/>
            <person name="Walker E.A."/>
            <person name="Koch F."/>
            <person name="Burson A.M."/>
            <person name="Marcoval M.A."/>
            <person name="Tang Y.Z."/>
            <person name="Lecleir G.R."/>
            <person name="Coyne K.J."/>
            <person name="Berg G.M."/>
            <person name="Bertrand E.M."/>
            <person name="Saito M.A."/>
            <person name="Gladyshev V.N."/>
            <person name="Grigoriev I.V."/>
        </authorList>
    </citation>
    <scope>NUCLEOTIDE SEQUENCE [LARGE SCALE GENOMIC DNA]</scope>
    <source>
        <strain evidence="3">CCMP 1984</strain>
    </source>
</reference>